<feature type="transmembrane region" description="Helical" evidence="2">
    <location>
        <begin position="378"/>
        <end position="398"/>
    </location>
</feature>
<sequence length="444" mass="49142">MRFPRWLIRAVLITAVLLIGSTAIGYSKAEDPYRSFNGMGSSVSVAPSDDKLAFTYIKDGQEKIYTSTTGGKNPEPVTDLDQPQFSPSFHPHSPDDILFLSEQKNSVRSLYTAETPSSQVERLTGSELHVRDAAYSPDGTLIYFLGMPAEAWKSAGRNTEEGFNIYSMPADGGAYKKITSESKYLMGNISPDATGNMLLYTYTEGPEDEIHVGMKTLNNKVYEEHIEFANNLPGGLYNPTASPSESLYAYTTNVASSQEPSYQYDLFLYDLEEMQAKRLTNHESNIESPSFFHHSKDIAYMHQKNWPEEPAEFELRIVNSETGADEVVPVNMNQAGDSLLAAGLGAAQKAVNVYVIGFFYTLFGSWFIIAAHKKYRPLLVGAASTVAVLGVWVFCRIGEASYPWLAAVCSGLIVPLLICTGILFLFGLIQSYRLNIREYKASSQ</sequence>
<keyword evidence="2" id="KW-0812">Transmembrane</keyword>
<keyword evidence="4" id="KW-1185">Reference proteome</keyword>
<dbReference type="AlphaFoldDB" id="A0A510YBN1"/>
<keyword evidence="2" id="KW-0472">Membrane</keyword>
<keyword evidence="2" id="KW-1133">Transmembrane helix</keyword>
<organism evidence="3 4">
    <name type="scientific">Marinococcus halophilus</name>
    <dbReference type="NCBI Taxonomy" id="1371"/>
    <lineage>
        <taxon>Bacteria</taxon>
        <taxon>Bacillati</taxon>
        <taxon>Bacillota</taxon>
        <taxon>Bacilli</taxon>
        <taxon>Bacillales</taxon>
        <taxon>Bacillaceae</taxon>
        <taxon>Marinococcus</taxon>
    </lineage>
</organism>
<dbReference type="RefSeq" id="WP_079474417.1">
    <property type="nucleotide sequence ID" value="NZ_BJUN01000019.1"/>
</dbReference>
<protein>
    <submittedName>
        <fullName evidence="3">Uncharacterized protein</fullName>
    </submittedName>
</protein>
<proteinExistence type="predicted"/>
<dbReference type="PANTHER" id="PTHR36842">
    <property type="entry name" value="PROTEIN TOLB HOMOLOG"/>
    <property type="match status" value="1"/>
</dbReference>
<dbReference type="STRING" id="1371.GCA_900166605_00048"/>
<feature type="transmembrane region" description="Helical" evidence="2">
    <location>
        <begin position="404"/>
        <end position="429"/>
    </location>
</feature>
<dbReference type="SUPFAM" id="SSF69304">
    <property type="entry name" value="Tricorn protease N-terminal domain"/>
    <property type="match status" value="1"/>
</dbReference>
<reference evidence="3 4" key="1">
    <citation type="submission" date="2019-07" db="EMBL/GenBank/DDBJ databases">
        <title>Whole genome shotgun sequence of Marinococcus halophilus NBRC 102359.</title>
        <authorList>
            <person name="Hosoyama A."/>
            <person name="Uohara A."/>
            <person name="Ohji S."/>
            <person name="Ichikawa N."/>
        </authorList>
    </citation>
    <scope>NUCLEOTIDE SEQUENCE [LARGE SCALE GENOMIC DNA]</scope>
    <source>
        <strain evidence="3 4">NBRC 102359</strain>
    </source>
</reference>
<dbReference type="Gene3D" id="2.120.10.30">
    <property type="entry name" value="TolB, C-terminal domain"/>
    <property type="match status" value="2"/>
</dbReference>
<dbReference type="OrthoDB" id="2386786at2"/>
<evidence type="ECO:0000256" key="2">
    <source>
        <dbReference type="SAM" id="Phobius"/>
    </source>
</evidence>
<evidence type="ECO:0000313" key="3">
    <source>
        <dbReference type="EMBL" id="GEK59767.1"/>
    </source>
</evidence>
<evidence type="ECO:0000256" key="1">
    <source>
        <dbReference type="SAM" id="MobiDB-lite"/>
    </source>
</evidence>
<dbReference type="Proteomes" id="UP000321051">
    <property type="component" value="Unassembled WGS sequence"/>
</dbReference>
<evidence type="ECO:0000313" key="4">
    <source>
        <dbReference type="Proteomes" id="UP000321051"/>
    </source>
</evidence>
<feature type="transmembrane region" description="Helical" evidence="2">
    <location>
        <begin position="351"/>
        <end position="371"/>
    </location>
</feature>
<name>A0A510YBN1_MARHA</name>
<dbReference type="PANTHER" id="PTHR36842:SF1">
    <property type="entry name" value="PROTEIN TOLB"/>
    <property type="match status" value="1"/>
</dbReference>
<feature type="region of interest" description="Disordered" evidence="1">
    <location>
        <begin position="65"/>
        <end position="86"/>
    </location>
</feature>
<comment type="caution">
    <text evidence="3">The sequence shown here is derived from an EMBL/GenBank/DDBJ whole genome shotgun (WGS) entry which is preliminary data.</text>
</comment>
<accession>A0A510YBN1</accession>
<gene>
    <name evidence="3" type="ORF">MHA01_26720</name>
</gene>
<dbReference type="InterPro" id="IPR011042">
    <property type="entry name" value="6-blade_b-propeller_TolB-like"/>
</dbReference>
<dbReference type="EMBL" id="BJUN01000019">
    <property type="protein sequence ID" value="GEK59767.1"/>
    <property type="molecule type" value="Genomic_DNA"/>
</dbReference>